<feature type="compositionally biased region" description="Acidic residues" evidence="2">
    <location>
        <begin position="379"/>
        <end position="390"/>
    </location>
</feature>
<dbReference type="eggNOG" id="ENOG502SBQR">
    <property type="taxonomic scope" value="Eukaryota"/>
</dbReference>
<proteinExistence type="predicted"/>
<dbReference type="EMBL" id="FN647832">
    <property type="protein sequence ID" value="CBN75520.1"/>
    <property type="molecule type" value="Genomic_DNA"/>
</dbReference>
<dbReference type="PROSITE" id="PS51164">
    <property type="entry name" value="CBM1_2"/>
    <property type="match status" value="1"/>
</dbReference>
<dbReference type="GO" id="GO:0030248">
    <property type="term" value="F:cellulose binding"/>
    <property type="evidence" value="ECO:0007669"/>
    <property type="project" value="InterPro"/>
</dbReference>
<feature type="compositionally biased region" description="Pro residues" evidence="2">
    <location>
        <begin position="305"/>
        <end position="315"/>
    </location>
</feature>
<evidence type="ECO:0000313" key="5">
    <source>
        <dbReference type="EMBL" id="CBN75520.1"/>
    </source>
</evidence>
<keyword evidence="1 3" id="KW-0732">Signal</keyword>
<organism evidence="5 6">
    <name type="scientific">Ectocarpus siliculosus</name>
    <name type="common">Brown alga</name>
    <name type="synonym">Conferva siliculosa</name>
    <dbReference type="NCBI Taxonomy" id="2880"/>
    <lineage>
        <taxon>Eukaryota</taxon>
        <taxon>Sar</taxon>
        <taxon>Stramenopiles</taxon>
        <taxon>Ochrophyta</taxon>
        <taxon>PX clade</taxon>
        <taxon>Phaeophyceae</taxon>
        <taxon>Ectocarpales</taxon>
        <taxon>Ectocarpaceae</taxon>
        <taxon>Ectocarpus</taxon>
    </lineage>
</organism>
<feature type="chain" id="PRO_5003116972" evidence="3">
    <location>
        <begin position="26"/>
        <end position="510"/>
    </location>
</feature>
<dbReference type="SUPFAM" id="SSF57180">
    <property type="entry name" value="Cellulose-binding domain"/>
    <property type="match status" value="2"/>
</dbReference>
<dbReference type="GO" id="GO:0005975">
    <property type="term" value="P:carbohydrate metabolic process"/>
    <property type="evidence" value="ECO:0007669"/>
    <property type="project" value="InterPro"/>
</dbReference>
<dbReference type="Pfam" id="PF00734">
    <property type="entry name" value="CBM_1"/>
    <property type="match status" value="2"/>
</dbReference>
<reference evidence="5 6" key="1">
    <citation type="journal article" date="2010" name="Nature">
        <title>The Ectocarpus genome and the independent evolution of multicellularity in brown algae.</title>
        <authorList>
            <person name="Cock J.M."/>
            <person name="Sterck L."/>
            <person name="Rouze P."/>
            <person name="Scornet D."/>
            <person name="Allen A.E."/>
            <person name="Amoutzias G."/>
            <person name="Anthouard V."/>
            <person name="Artiguenave F."/>
            <person name="Aury J.M."/>
            <person name="Badger J.H."/>
            <person name="Beszteri B."/>
            <person name="Billiau K."/>
            <person name="Bonnet E."/>
            <person name="Bothwell J.H."/>
            <person name="Bowler C."/>
            <person name="Boyen C."/>
            <person name="Brownlee C."/>
            <person name="Carrano C.J."/>
            <person name="Charrier B."/>
            <person name="Cho G.Y."/>
            <person name="Coelho S.M."/>
            <person name="Collen J."/>
            <person name="Corre E."/>
            <person name="Da Silva C."/>
            <person name="Delage L."/>
            <person name="Delaroque N."/>
            <person name="Dittami S.M."/>
            <person name="Doulbeau S."/>
            <person name="Elias M."/>
            <person name="Farnham G."/>
            <person name="Gachon C.M."/>
            <person name="Gschloessl B."/>
            <person name="Heesch S."/>
            <person name="Jabbari K."/>
            <person name="Jubin C."/>
            <person name="Kawai H."/>
            <person name="Kimura K."/>
            <person name="Kloareg B."/>
            <person name="Kupper F.C."/>
            <person name="Lang D."/>
            <person name="Le Bail A."/>
            <person name="Leblanc C."/>
            <person name="Lerouge P."/>
            <person name="Lohr M."/>
            <person name="Lopez P.J."/>
            <person name="Martens C."/>
            <person name="Maumus F."/>
            <person name="Michel G."/>
            <person name="Miranda-Saavedra D."/>
            <person name="Morales J."/>
            <person name="Moreau H."/>
            <person name="Motomura T."/>
            <person name="Nagasato C."/>
            <person name="Napoli C.A."/>
            <person name="Nelson D.R."/>
            <person name="Nyvall-Collen P."/>
            <person name="Peters A.F."/>
            <person name="Pommier C."/>
            <person name="Potin P."/>
            <person name="Poulain J."/>
            <person name="Quesneville H."/>
            <person name="Read B."/>
            <person name="Rensing S.A."/>
            <person name="Ritter A."/>
            <person name="Rousvoal S."/>
            <person name="Samanta M."/>
            <person name="Samson G."/>
            <person name="Schroeder D.C."/>
            <person name="Segurens B."/>
            <person name="Strittmatter M."/>
            <person name="Tonon T."/>
            <person name="Tregear J.W."/>
            <person name="Valentin K."/>
            <person name="von Dassow P."/>
            <person name="Yamagishi T."/>
            <person name="Van de Peer Y."/>
            <person name="Wincker P."/>
        </authorList>
    </citation>
    <scope>NUCLEOTIDE SEQUENCE [LARGE SCALE GENOMIC DNA]</scope>
    <source>
        <strain evidence="6">Ec32 / CCAP1310/4</strain>
    </source>
</reference>
<dbReference type="AlphaFoldDB" id="D8LD67"/>
<evidence type="ECO:0000259" key="4">
    <source>
        <dbReference type="PROSITE" id="PS51164"/>
    </source>
</evidence>
<keyword evidence="6" id="KW-1185">Reference proteome</keyword>
<sequence>MSRTAAAAALLAASGFFAQLPVSDGHVYMMNPVSRQLWGTEAFQEPGSPDINYCPHCFQSRGPAAIRARGGDQPWPHFNGERAKNGNYIESDEVAQRHGVCGDPEQTAAEGSNKYGQENSNYPVLETYAEGGILEVKIVVSTYHWGHVEMFLCDADDLPDGPDSVVTQSCFNEYPLDRAEDDEFNGPIDPLNRGRFILDPPCRASETDQELLPGAFAGDVATARFQLPQGVTCERCVVQMAYYTGNSCKHQGYAEFNPPSWPSSCAPSKADWINEAVGQCGDGDAYPEEFWNCADVSITSDGGPGPAPAPTPETPQKPEAPVDEATEPSPAPTAVVEEYEPTYAPTPEEEHEEPMTPSPTTAEQEEEEYEARTPAPATVDDDDEEEDTDEPTPAPTAELEPATPMDSPTEPIVATFAPSVPPPVSTDPDCEDPVGAFAQCGGAGYDGSTCCRAGYECEKMADCYSECRPRGDRCSEGWGQCGGLHREGPECCWPGAECVERNEQFHQKES</sequence>
<dbReference type="InterPro" id="IPR035971">
    <property type="entry name" value="CBD_sf"/>
</dbReference>
<evidence type="ECO:0000256" key="3">
    <source>
        <dbReference type="SAM" id="SignalP"/>
    </source>
</evidence>
<dbReference type="Proteomes" id="UP000002630">
    <property type="component" value="Linkage Group LG03"/>
</dbReference>
<dbReference type="InterPro" id="IPR004302">
    <property type="entry name" value="Cellulose/chitin-bd_N"/>
</dbReference>
<dbReference type="EMBL" id="FN649728">
    <property type="protein sequence ID" value="CBN75520.1"/>
    <property type="molecule type" value="Genomic_DNA"/>
</dbReference>
<dbReference type="Pfam" id="PF03067">
    <property type="entry name" value="LPMO_10"/>
    <property type="match status" value="1"/>
</dbReference>
<evidence type="ECO:0000256" key="2">
    <source>
        <dbReference type="SAM" id="MobiDB-lite"/>
    </source>
</evidence>
<dbReference type="InParanoid" id="D8LD67"/>
<accession>D8LD67</accession>
<feature type="region of interest" description="Disordered" evidence="2">
    <location>
        <begin position="295"/>
        <end position="428"/>
    </location>
</feature>
<dbReference type="InterPro" id="IPR000254">
    <property type="entry name" value="CBD"/>
</dbReference>
<dbReference type="OrthoDB" id="47267at2759"/>
<gene>
    <name evidence="5" type="ORF">Esi_0114_0036</name>
</gene>
<name>D8LD67_ECTSI</name>
<evidence type="ECO:0000313" key="6">
    <source>
        <dbReference type="Proteomes" id="UP000002630"/>
    </source>
</evidence>
<dbReference type="GO" id="GO:0005576">
    <property type="term" value="C:extracellular region"/>
    <property type="evidence" value="ECO:0007669"/>
    <property type="project" value="InterPro"/>
</dbReference>
<feature type="signal peptide" evidence="3">
    <location>
        <begin position="1"/>
        <end position="25"/>
    </location>
</feature>
<protein>
    <submittedName>
        <fullName evidence="5">EsV-1-166</fullName>
    </submittedName>
</protein>
<feature type="domain" description="CBM1" evidence="4">
    <location>
        <begin position="432"/>
        <end position="468"/>
    </location>
</feature>
<evidence type="ECO:0000256" key="1">
    <source>
        <dbReference type="ARBA" id="ARBA00022729"/>
    </source>
</evidence>
<dbReference type="SMART" id="SM00236">
    <property type="entry name" value="fCBD"/>
    <property type="match status" value="2"/>
</dbReference>